<sequence>MKSQIGAAMLVLMVSQASAESQQDIDKHKVNEAMSQMIRGDVVITEDAFGLVELHPGYQVVDGLVYVSERMSEIYVTRKEAKALKLEKTDKFYLYADDDLEELIQALEQRVNAQQPEYFSVDLHRNFEQQTGAVHYVARVITYR</sequence>
<accession>A0A1M5R2M1</accession>
<dbReference type="Proteomes" id="UP000184268">
    <property type="component" value="Unassembled WGS sequence"/>
</dbReference>
<keyword evidence="1" id="KW-0732">Signal</keyword>
<feature type="signal peptide" evidence="1">
    <location>
        <begin position="1"/>
        <end position="19"/>
    </location>
</feature>
<dbReference type="EMBL" id="FQXG01000002">
    <property type="protein sequence ID" value="SHH20366.1"/>
    <property type="molecule type" value="Genomic_DNA"/>
</dbReference>
<dbReference type="AlphaFoldDB" id="A0A1M5R2M1"/>
<name>A0A1M5R2M1_9GAMM</name>
<protein>
    <submittedName>
        <fullName evidence="2">Uncharacterized protein</fullName>
    </submittedName>
</protein>
<dbReference type="RefSeq" id="WP_067657817.1">
    <property type="nucleotide sequence ID" value="NZ_FQXG01000002.1"/>
</dbReference>
<evidence type="ECO:0000256" key="1">
    <source>
        <dbReference type="SAM" id="SignalP"/>
    </source>
</evidence>
<evidence type="ECO:0000313" key="3">
    <source>
        <dbReference type="Proteomes" id="UP000184268"/>
    </source>
</evidence>
<feature type="chain" id="PRO_5009913342" evidence="1">
    <location>
        <begin position="20"/>
        <end position="144"/>
    </location>
</feature>
<proteinExistence type="predicted"/>
<gene>
    <name evidence="2" type="ORF">SAMN02745129_1454</name>
</gene>
<keyword evidence="3" id="KW-1185">Reference proteome</keyword>
<reference evidence="3" key="1">
    <citation type="submission" date="2016-11" db="EMBL/GenBank/DDBJ databases">
        <authorList>
            <person name="Varghese N."/>
            <person name="Submissions S."/>
        </authorList>
    </citation>
    <scope>NUCLEOTIDE SEQUENCE [LARGE SCALE GENOMIC DNA]</scope>
    <source>
        <strain evidence="3">DSM 16917</strain>
    </source>
</reference>
<evidence type="ECO:0000313" key="2">
    <source>
        <dbReference type="EMBL" id="SHH20366.1"/>
    </source>
</evidence>
<organism evidence="2 3">
    <name type="scientific">Ferrimonas marina</name>
    <dbReference type="NCBI Taxonomy" id="299255"/>
    <lineage>
        <taxon>Bacteria</taxon>
        <taxon>Pseudomonadati</taxon>
        <taxon>Pseudomonadota</taxon>
        <taxon>Gammaproteobacteria</taxon>
        <taxon>Alteromonadales</taxon>
        <taxon>Ferrimonadaceae</taxon>
        <taxon>Ferrimonas</taxon>
    </lineage>
</organism>